<protein>
    <submittedName>
        <fullName evidence="3">EGF-like calcium-binding domain-containing protein</fullName>
    </submittedName>
</protein>
<dbReference type="WBParaSite" id="PEQ_0001368901-mRNA-1">
    <property type="protein sequence ID" value="PEQ_0001368901-mRNA-1"/>
    <property type="gene ID" value="PEQ_0001368901"/>
</dbReference>
<evidence type="ECO:0000256" key="1">
    <source>
        <dbReference type="ARBA" id="ARBA00023157"/>
    </source>
</evidence>
<dbReference type="InterPro" id="IPR018097">
    <property type="entry name" value="EGF_Ca-bd_CS"/>
</dbReference>
<keyword evidence="2" id="KW-1185">Reference proteome</keyword>
<accession>A0A914S8Z7</accession>
<sequence length="74" mass="8228">MQASPILGLQACININECEQGIANCPPNSRCEDRDPGYICKYAQFHQRCDYAQRILTAAFSFSVTFSSSVYTIA</sequence>
<organism evidence="2 3">
    <name type="scientific">Parascaris equorum</name>
    <name type="common">Equine roundworm</name>
    <dbReference type="NCBI Taxonomy" id="6256"/>
    <lineage>
        <taxon>Eukaryota</taxon>
        <taxon>Metazoa</taxon>
        <taxon>Ecdysozoa</taxon>
        <taxon>Nematoda</taxon>
        <taxon>Chromadorea</taxon>
        <taxon>Rhabditida</taxon>
        <taxon>Spirurina</taxon>
        <taxon>Ascaridomorpha</taxon>
        <taxon>Ascaridoidea</taxon>
        <taxon>Ascarididae</taxon>
        <taxon>Parascaris</taxon>
    </lineage>
</organism>
<dbReference type="GO" id="GO:0005509">
    <property type="term" value="F:calcium ion binding"/>
    <property type="evidence" value="ECO:0007669"/>
    <property type="project" value="InterPro"/>
</dbReference>
<evidence type="ECO:0000313" key="2">
    <source>
        <dbReference type="Proteomes" id="UP000887564"/>
    </source>
</evidence>
<dbReference type="Proteomes" id="UP000887564">
    <property type="component" value="Unplaced"/>
</dbReference>
<evidence type="ECO:0000313" key="3">
    <source>
        <dbReference type="WBParaSite" id="PEQ_0001368901-mRNA-1"/>
    </source>
</evidence>
<reference evidence="3" key="1">
    <citation type="submission" date="2022-11" db="UniProtKB">
        <authorList>
            <consortium name="WormBaseParasite"/>
        </authorList>
    </citation>
    <scope>IDENTIFICATION</scope>
</reference>
<dbReference type="AlphaFoldDB" id="A0A914S8Z7"/>
<dbReference type="PROSITE" id="PS01187">
    <property type="entry name" value="EGF_CA"/>
    <property type="match status" value="1"/>
</dbReference>
<name>A0A914S8Z7_PAREQ</name>
<proteinExistence type="predicted"/>
<keyword evidence="1" id="KW-1015">Disulfide bond</keyword>